<feature type="region of interest" description="Disordered" evidence="1">
    <location>
        <begin position="399"/>
        <end position="418"/>
    </location>
</feature>
<dbReference type="Proteomes" id="UP000693981">
    <property type="component" value="Unassembled WGS sequence"/>
</dbReference>
<feature type="region of interest" description="Disordered" evidence="1">
    <location>
        <begin position="156"/>
        <end position="175"/>
    </location>
</feature>
<dbReference type="AlphaFoldDB" id="A0A8T1WVL2"/>
<gene>
    <name evidence="3" type="ORF">PHYBOEH_000404</name>
</gene>
<accession>A0A8T1WVL2</accession>
<evidence type="ECO:0000259" key="2">
    <source>
        <dbReference type="PROSITE" id="PS50172"/>
    </source>
</evidence>
<evidence type="ECO:0000313" key="3">
    <source>
        <dbReference type="EMBL" id="KAG7397645.1"/>
    </source>
</evidence>
<feature type="region of interest" description="Disordered" evidence="1">
    <location>
        <begin position="1"/>
        <end position="44"/>
    </location>
</feature>
<dbReference type="OrthoDB" id="2384350at2759"/>
<sequence>MVASAVSISLSASRMATRSSPPSSSRANSSSSSSQRRRPRSSGPLKGVVALVDVRVGADAQIDCSDVVARKLKELGASTVKRLTPKITHMVLSHLTPAWKTKIAKWQAGGGSMAAAATRYDLKIVSQLWVNACYVSKQRMAERPFFPVSQSAAELPAADQAPAPKKLKRRQSLGVDATKTLSQETDTTTAEKIAAPTTPPASKINKTAANGGRRKRRALSMEPMTSDAILKMLGTTETTAEVIDVGTPTQPIRVKNVTSSAKRRKTLSGPPKAEDVEDIIMASQATTNGSECVPESESENEKEDASVEKKNEVIEIPDSQPSPAVVKKQRASPAALTDWDLVVRCLWLLKPAHTQVLHGLPNTKRPCKISDAYSVSGQRSGNISKDTCYAGFNQLSTNYTRNNDSEDEHKSKNTKSCC</sequence>
<dbReference type="EMBL" id="JAGDFL010000105">
    <property type="protein sequence ID" value="KAG7397645.1"/>
    <property type="molecule type" value="Genomic_DNA"/>
</dbReference>
<name>A0A8T1WVL2_9STRA</name>
<evidence type="ECO:0000313" key="4">
    <source>
        <dbReference type="Proteomes" id="UP000693981"/>
    </source>
</evidence>
<evidence type="ECO:0000256" key="1">
    <source>
        <dbReference type="SAM" id="MobiDB-lite"/>
    </source>
</evidence>
<feature type="region of interest" description="Disordered" evidence="1">
    <location>
        <begin position="182"/>
        <end position="218"/>
    </location>
</feature>
<dbReference type="PROSITE" id="PS50172">
    <property type="entry name" value="BRCT"/>
    <property type="match status" value="1"/>
</dbReference>
<keyword evidence="4" id="KW-1185">Reference proteome</keyword>
<comment type="caution">
    <text evidence="3">The sequence shown here is derived from an EMBL/GenBank/DDBJ whole genome shotgun (WGS) entry which is preliminary data.</text>
</comment>
<dbReference type="CDD" id="cd17716">
    <property type="entry name" value="BRCT_microcephalin_rpt1"/>
    <property type="match status" value="1"/>
</dbReference>
<reference evidence="3" key="1">
    <citation type="submission" date="2021-02" db="EMBL/GenBank/DDBJ databases">
        <authorList>
            <person name="Palmer J.M."/>
        </authorList>
    </citation>
    <scope>NUCLEOTIDE SEQUENCE</scope>
    <source>
        <strain evidence="3">SCRP23</strain>
    </source>
</reference>
<feature type="region of interest" description="Disordered" evidence="1">
    <location>
        <begin position="285"/>
        <end position="309"/>
    </location>
</feature>
<proteinExistence type="predicted"/>
<protein>
    <recommendedName>
        <fullName evidence="2">BRCT domain-containing protein</fullName>
    </recommendedName>
</protein>
<dbReference type="InterPro" id="IPR001357">
    <property type="entry name" value="BRCT_dom"/>
</dbReference>
<feature type="compositionally biased region" description="Low complexity" evidence="1">
    <location>
        <begin position="1"/>
        <end position="34"/>
    </location>
</feature>
<feature type="domain" description="BRCT" evidence="2">
    <location>
        <begin position="40"/>
        <end position="147"/>
    </location>
</feature>
<organism evidence="3 4">
    <name type="scientific">Phytophthora boehmeriae</name>
    <dbReference type="NCBI Taxonomy" id="109152"/>
    <lineage>
        <taxon>Eukaryota</taxon>
        <taxon>Sar</taxon>
        <taxon>Stramenopiles</taxon>
        <taxon>Oomycota</taxon>
        <taxon>Peronosporomycetes</taxon>
        <taxon>Peronosporales</taxon>
        <taxon>Peronosporaceae</taxon>
        <taxon>Phytophthora</taxon>
    </lineage>
</organism>